<sequence length="107" mass="11560">MVQQILLSALDTPSDRAGTILTVALWIIGFIVFCVVAVVAWGLIGGAFALVWKKIPIIGVAWVIILIALPLLAYIYNIEALWPWAWGNIGVFAVMWFAAGATGAFDD</sequence>
<protein>
    <submittedName>
        <fullName evidence="1">Uncharacterized protein</fullName>
    </submittedName>
</protein>
<proteinExistence type="predicted"/>
<reference evidence="1 2" key="1">
    <citation type="submission" date="2022-04" db="EMBL/GenBank/DDBJ databases">
        <title>Genome draft of Actinomadura sp. ATCC 31491.</title>
        <authorList>
            <person name="Shi X."/>
            <person name="Du Y."/>
        </authorList>
    </citation>
    <scope>NUCLEOTIDE SEQUENCE [LARGE SCALE GENOMIC DNA]</scope>
    <source>
        <strain evidence="1 2">ATCC 31491</strain>
    </source>
</reference>
<dbReference type="RefSeq" id="WP_242384078.1">
    <property type="nucleotide sequence ID" value="NZ_JAKRKC020000001.1"/>
</dbReference>
<gene>
    <name evidence="1" type="ORF">MF672_013390</name>
</gene>
<accession>A0ABT0FR08</accession>
<organism evidence="1 2">
    <name type="scientific">Actinomadura luzonensis</name>
    <dbReference type="NCBI Taxonomy" id="2805427"/>
    <lineage>
        <taxon>Bacteria</taxon>
        <taxon>Bacillati</taxon>
        <taxon>Actinomycetota</taxon>
        <taxon>Actinomycetes</taxon>
        <taxon>Streptosporangiales</taxon>
        <taxon>Thermomonosporaceae</taxon>
        <taxon>Actinomadura</taxon>
    </lineage>
</organism>
<dbReference type="EMBL" id="JAKRKC020000001">
    <property type="protein sequence ID" value="MCK2214778.1"/>
    <property type="molecule type" value="Genomic_DNA"/>
</dbReference>
<dbReference type="Proteomes" id="UP001317259">
    <property type="component" value="Unassembled WGS sequence"/>
</dbReference>
<evidence type="ECO:0000313" key="1">
    <source>
        <dbReference type="EMBL" id="MCK2214778.1"/>
    </source>
</evidence>
<evidence type="ECO:0000313" key="2">
    <source>
        <dbReference type="Proteomes" id="UP001317259"/>
    </source>
</evidence>
<comment type="caution">
    <text evidence="1">The sequence shown here is derived from an EMBL/GenBank/DDBJ whole genome shotgun (WGS) entry which is preliminary data.</text>
</comment>
<keyword evidence="2" id="KW-1185">Reference proteome</keyword>
<name>A0ABT0FR08_9ACTN</name>